<evidence type="ECO:0000256" key="5">
    <source>
        <dbReference type="ARBA" id="ARBA00012213"/>
    </source>
</evidence>
<comment type="subunit">
    <text evidence="4">Homotrimer.</text>
</comment>
<sequence length="220" mass="22230">MTAAVDATRAALAELGVATCHEALGRVGLCAPELRPIYPGARVAGPAVTVLCAPGDNLPIHRAVDVCGPGDVLVVATTSLCRDGMFGELLGVALRARGGVALVTDAGVRDVADLTAMRLPVWSRFVSAQGTAKSDPGAVNVPVVAGGALVHPGDVILADDDGVLVVPRAQAARVAAAGRERAEKEAAARRRLTAGESGLDVHGLRHLLAPAPDSGKGSRP</sequence>
<evidence type="ECO:0000256" key="11">
    <source>
        <dbReference type="ARBA" id="ARBA00047973"/>
    </source>
</evidence>
<organism evidence="12 13">
    <name type="scientific">Phytohabitans kaempferiae</name>
    <dbReference type="NCBI Taxonomy" id="1620943"/>
    <lineage>
        <taxon>Bacteria</taxon>
        <taxon>Bacillati</taxon>
        <taxon>Actinomycetota</taxon>
        <taxon>Actinomycetes</taxon>
        <taxon>Micromonosporales</taxon>
        <taxon>Micromonosporaceae</taxon>
    </lineage>
</organism>
<dbReference type="EC" id="4.1.3.17" evidence="5"/>
<protein>
    <recommendedName>
        <fullName evidence="7">Putative 4-hydroxy-4-methyl-2-oxoglutarate aldolase</fullName>
        <ecNumber evidence="6">4.1.1.112</ecNumber>
        <ecNumber evidence="5">4.1.3.17</ecNumber>
    </recommendedName>
    <alternativeName>
        <fullName evidence="10">Oxaloacetate decarboxylase</fullName>
    </alternativeName>
    <alternativeName>
        <fullName evidence="9">RraA-like protein</fullName>
    </alternativeName>
</protein>
<gene>
    <name evidence="12" type="ORF">ACFFIA_08145</name>
</gene>
<comment type="cofactor">
    <cofactor evidence="2">
        <name>a divalent metal cation</name>
        <dbReference type="ChEBI" id="CHEBI:60240"/>
    </cofactor>
</comment>
<evidence type="ECO:0000256" key="3">
    <source>
        <dbReference type="ARBA" id="ARBA00008621"/>
    </source>
</evidence>
<evidence type="ECO:0000256" key="1">
    <source>
        <dbReference type="ARBA" id="ARBA00001342"/>
    </source>
</evidence>
<dbReference type="InterPro" id="IPR036704">
    <property type="entry name" value="RraA/RraA-like_sf"/>
</dbReference>
<dbReference type="Gene3D" id="3.50.30.40">
    <property type="entry name" value="Ribonuclease E inhibitor RraA/RraA-like"/>
    <property type="match status" value="1"/>
</dbReference>
<dbReference type="RefSeq" id="WP_377247896.1">
    <property type="nucleotide sequence ID" value="NZ_JBHLUH010000009.1"/>
</dbReference>
<comment type="similarity">
    <text evidence="3">Belongs to the class II aldolase/RraA-like family.</text>
</comment>
<dbReference type="EC" id="4.1.1.112" evidence="6"/>
<evidence type="ECO:0000256" key="7">
    <source>
        <dbReference type="ARBA" id="ARBA00016549"/>
    </source>
</evidence>
<dbReference type="InterPro" id="IPR005493">
    <property type="entry name" value="RraA/RraA-like"/>
</dbReference>
<name>A0ABV6LZA2_9ACTN</name>
<reference evidence="12 13" key="1">
    <citation type="submission" date="2024-09" db="EMBL/GenBank/DDBJ databases">
        <authorList>
            <person name="Sun Q."/>
            <person name="Mori K."/>
        </authorList>
    </citation>
    <scope>NUCLEOTIDE SEQUENCE [LARGE SCALE GENOMIC DNA]</scope>
    <source>
        <strain evidence="12 13">TBRC 3947</strain>
    </source>
</reference>
<comment type="caution">
    <text evidence="12">The sequence shown here is derived from an EMBL/GenBank/DDBJ whole genome shotgun (WGS) entry which is preliminary data.</text>
</comment>
<evidence type="ECO:0000313" key="12">
    <source>
        <dbReference type="EMBL" id="MFC0527627.1"/>
    </source>
</evidence>
<accession>A0ABV6LZA2</accession>
<comment type="function">
    <text evidence="8">Catalyzes the aldol cleavage of 4-hydroxy-4-methyl-2-oxoglutarate (HMG) into 2 molecules of pyruvate. Also contains a secondary oxaloacetate (OAA) decarboxylase activity due to the common pyruvate enolate transition state formed following C-C bond cleavage in the retro-aldol and decarboxylation reactions.</text>
</comment>
<dbReference type="PANTHER" id="PTHR33254">
    <property type="entry name" value="4-HYDROXY-4-METHYL-2-OXOGLUTARATE ALDOLASE 3-RELATED"/>
    <property type="match status" value="1"/>
</dbReference>
<dbReference type="Proteomes" id="UP001589867">
    <property type="component" value="Unassembled WGS sequence"/>
</dbReference>
<dbReference type="SUPFAM" id="SSF89562">
    <property type="entry name" value="RraA-like"/>
    <property type="match status" value="1"/>
</dbReference>
<dbReference type="CDD" id="cd16841">
    <property type="entry name" value="RraA_family"/>
    <property type="match status" value="1"/>
</dbReference>
<keyword evidence="13" id="KW-1185">Reference proteome</keyword>
<proteinExistence type="inferred from homology"/>
<dbReference type="Pfam" id="PF03737">
    <property type="entry name" value="RraA-like"/>
    <property type="match status" value="1"/>
</dbReference>
<comment type="catalytic activity">
    <reaction evidence="11">
        <text>oxaloacetate + H(+) = pyruvate + CO2</text>
        <dbReference type="Rhea" id="RHEA:15641"/>
        <dbReference type="ChEBI" id="CHEBI:15361"/>
        <dbReference type="ChEBI" id="CHEBI:15378"/>
        <dbReference type="ChEBI" id="CHEBI:16452"/>
        <dbReference type="ChEBI" id="CHEBI:16526"/>
        <dbReference type="EC" id="4.1.1.112"/>
    </reaction>
</comment>
<evidence type="ECO:0000256" key="9">
    <source>
        <dbReference type="ARBA" id="ARBA00030169"/>
    </source>
</evidence>
<evidence type="ECO:0000256" key="6">
    <source>
        <dbReference type="ARBA" id="ARBA00012947"/>
    </source>
</evidence>
<evidence type="ECO:0000256" key="4">
    <source>
        <dbReference type="ARBA" id="ARBA00011233"/>
    </source>
</evidence>
<evidence type="ECO:0000313" key="13">
    <source>
        <dbReference type="Proteomes" id="UP001589867"/>
    </source>
</evidence>
<comment type="catalytic activity">
    <reaction evidence="1">
        <text>4-hydroxy-4-methyl-2-oxoglutarate = 2 pyruvate</text>
        <dbReference type="Rhea" id="RHEA:22748"/>
        <dbReference type="ChEBI" id="CHEBI:15361"/>
        <dbReference type="ChEBI" id="CHEBI:58276"/>
        <dbReference type="EC" id="4.1.3.17"/>
    </reaction>
</comment>
<evidence type="ECO:0000256" key="10">
    <source>
        <dbReference type="ARBA" id="ARBA00032305"/>
    </source>
</evidence>
<dbReference type="NCBIfam" id="NF006731">
    <property type="entry name" value="PRK09262.1"/>
    <property type="match status" value="1"/>
</dbReference>
<evidence type="ECO:0000256" key="8">
    <source>
        <dbReference type="ARBA" id="ARBA00025046"/>
    </source>
</evidence>
<evidence type="ECO:0000256" key="2">
    <source>
        <dbReference type="ARBA" id="ARBA00001968"/>
    </source>
</evidence>
<dbReference type="PANTHER" id="PTHR33254:SF16">
    <property type="entry name" value="BLR3842 PROTEIN"/>
    <property type="match status" value="1"/>
</dbReference>
<dbReference type="EMBL" id="JBHLUH010000009">
    <property type="protein sequence ID" value="MFC0527627.1"/>
    <property type="molecule type" value="Genomic_DNA"/>
</dbReference>